<name>A0A4D5RL12_IXOSC</name>
<dbReference type="EMBL" id="GHJT01003583">
    <property type="protein sequence ID" value="MOY37554.1"/>
    <property type="molecule type" value="Transcribed_RNA"/>
</dbReference>
<keyword evidence="1" id="KW-0732">Signal</keyword>
<dbReference type="VEuPathDB" id="VectorBase:ISCP_036153"/>
<organism evidence="2">
    <name type="scientific">Ixodes scapularis</name>
    <name type="common">Black-legged tick</name>
    <name type="synonym">Deer tick</name>
    <dbReference type="NCBI Taxonomy" id="6945"/>
    <lineage>
        <taxon>Eukaryota</taxon>
        <taxon>Metazoa</taxon>
        <taxon>Ecdysozoa</taxon>
        <taxon>Arthropoda</taxon>
        <taxon>Chelicerata</taxon>
        <taxon>Arachnida</taxon>
        <taxon>Acari</taxon>
        <taxon>Parasitiformes</taxon>
        <taxon>Ixodida</taxon>
        <taxon>Ixodoidea</taxon>
        <taxon>Ixodidae</taxon>
        <taxon>Ixodinae</taxon>
        <taxon>Ixodes</taxon>
    </lineage>
</organism>
<dbReference type="VEuPathDB" id="VectorBase:ISCI000955"/>
<evidence type="ECO:0000256" key="1">
    <source>
        <dbReference type="SAM" id="SignalP"/>
    </source>
</evidence>
<feature type="signal peptide" evidence="1">
    <location>
        <begin position="1"/>
        <end position="22"/>
    </location>
</feature>
<dbReference type="InterPro" id="IPR052740">
    <property type="entry name" value="CE4"/>
</dbReference>
<dbReference type="VEuPathDB" id="VectorBase:ISCW000955"/>
<protein>
    <submittedName>
        <fullName evidence="2">Putative peritrophic membrane chitin binding protein</fullName>
    </submittedName>
</protein>
<dbReference type="PANTHER" id="PTHR45985">
    <property type="match status" value="1"/>
</dbReference>
<dbReference type="SUPFAM" id="SSF88713">
    <property type="entry name" value="Glycoside hydrolase/deacetylase"/>
    <property type="match status" value="1"/>
</dbReference>
<evidence type="ECO:0000313" key="2">
    <source>
        <dbReference type="EMBL" id="MOY37554.1"/>
    </source>
</evidence>
<proteinExistence type="predicted"/>
<dbReference type="InterPro" id="IPR011330">
    <property type="entry name" value="Glyco_hydro/deAcase_b/a-brl"/>
</dbReference>
<dbReference type="VEuPathDB" id="VectorBase:ISCI002246"/>
<dbReference type="GO" id="GO:0005975">
    <property type="term" value="P:carbohydrate metabolic process"/>
    <property type="evidence" value="ECO:0007669"/>
    <property type="project" value="InterPro"/>
</dbReference>
<dbReference type="AlphaFoldDB" id="A0A4D5RL12"/>
<feature type="chain" id="PRO_5020030934" evidence="1">
    <location>
        <begin position="23"/>
        <end position="394"/>
    </location>
</feature>
<reference evidence="2" key="1">
    <citation type="submission" date="2019-04" db="EMBL/GenBank/DDBJ databases">
        <title>An insight into the mialome of Ixodes scapularis.</title>
        <authorList>
            <person name="Ribeiro J.M."/>
            <person name="Mather T.N."/>
            <person name="Karim S."/>
        </authorList>
    </citation>
    <scope>NUCLEOTIDE SEQUENCE</scope>
</reference>
<sequence length="394" mass="44350">MRAVLLVPFLLAAAVAAPASDGEEQCDPAKCKGSQNCMCASIKPPNGIEAKDMPQLVMLAFEGAVNTVNMPFYRELMDTTDRKNKQSGCRIGTTFFVNHQYLDYSAVHELHNRGSEIALRSITLNGTMAYWTDLDTDGWKAEIIGERDLLATQAIIPASDIYGMQAPLLTTGGDKSFKMIKDAGLLYDASIPHNRVKDSGRIMFPYTLDYGLQTPCVIEPCPKDKYPGVWTIPLNVWFKENQIEHLKIDFPCSTIDSCTPPPASADEAYEFLMANFKEFYENNKAPFPMILHEGCLREGDRKAGFLRFIDWLLAKDDVFLVTVKEVIEFMKNPKPAKAYKESRCVTEVKPSDKCKNPETCIYPRVKIGYNIGDRVMRSCVNCTQEYPWVRAENN</sequence>
<accession>A0A4D5RL12</accession>
<dbReference type="OrthoDB" id="504708at2759"/>
<dbReference type="PANTHER" id="PTHR45985:SF8">
    <property type="entry name" value="CHITIN DEACETYLASE-LIKE 9, ISOFORM A"/>
    <property type="match status" value="1"/>
</dbReference>
<dbReference type="VEuPathDB" id="VectorBase:ISCW002246"/>
<dbReference type="Gene3D" id="3.20.20.370">
    <property type="entry name" value="Glycoside hydrolase/deacetylase"/>
    <property type="match status" value="1"/>
</dbReference>